<proteinExistence type="predicted"/>
<feature type="non-terminal residue" evidence="2">
    <location>
        <position position="115"/>
    </location>
</feature>
<evidence type="ECO:0000313" key="2">
    <source>
        <dbReference type="EMBL" id="CAK0800412.1"/>
    </source>
</evidence>
<gene>
    <name evidence="2" type="ORF">PCOR1329_LOCUS8570</name>
</gene>
<comment type="caution">
    <text evidence="2">The sequence shown here is derived from an EMBL/GenBank/DDBJ whole genome shotgun (WGS) entry which is preliminary data.</text>
</comment>
<sequence length="115" mass="12200">DLQQDSGTARRPVGQPAPPAQLSTTDTLLETIADGVAHVGSKSEAAAQATDEPNLRLQETSDKLQLAVDRAAETNVLTRGGSNRLLTNNERLATPNQLLTTANQLMTAANDLLIR</sequence>
<dbReference type="Proteomes" id="UP001189429">
    <property type="component" value="Unassembled WGS sequence"/>
</dbReference>
<feature type="region of interest" description="Disordered" evidence="1">
    <location>
        <begin position="1"/>
        <end position="22"/>
    </location>
</feature>
<evidence type="ECO:0000313" key="3">
    <source>
        <dbReference type="Proteomes" id="UP001189429"/>
    </source>
</evidence>
<keyword evidence="3" id="KW-1185">Reference proteome</keyword>
<reference evidence="2" key="1">
    <citation type="submission" date="2023-10" db="EMBL/GenBank/DDBJ databases">
        <authorList>
            <person name="Chen Y."/>
            <person name="Shah S."/>
            <person name="Dougan E. K."/>
            <person name="Thang M."/>
            <person name="Chan C."/>
        </authorList>
    </citation>
    <scope>NUCLEOTIDE SEQUENCE [LARGE SCALE GENOMIC DNA]</scope>
</reference>
<accession>A0ABN9Q756</accession>
<organism evidence="2 3">
    <name type="scientific">Prorocentrum cordatum</name>
    <dbReference type="NCBI Taxonomy" id="2364126"/>
    <lineage>
        <taxon>Eukaryota</taxon>
        <taxon>Sar</taxon>
        <taxon>Alveolata</taxon>
        <taxon>Dinophyceae</taxon>
        <taxon>Prorocentrales</taxon>
        <taxon>Prorocentraceae</taxon>
        <taxon>Prorocentrum</taxon>
    </lineage>
</organism>
<name>A0ABN9Q756_9DINO</name>
<evidence type="ECO:0000256" key="1">
    <source>
        <dbReference type="SAM" id="MobiDB-lite"/>
    </source>
</evidence>
<dbReference type="EMBL" id="CAUYUJ010002355">
    <property type="protein sequence ID" value="CAK0800412.1"/>
    <property type="molecule type" value="Genomic_DNA"/>
</dbReference>
<feature type="non-terminal residue" evidence="2">
    <location>
        <position position="1"/>
    </location>
</feature>
<protein>
    <recommendedName>
        <fullName evidence="4">Vinculin</fullName>
    </recommendedName>
</protein>
<evidence type="ECO:0008006" key="4">
    <source>
        <dbReference type="Google" id="ProtNLM"/>
    </source>
</evidence>